<dbReference type="Pfam" id="PF00646">
    <property type="entry name" value="F-box"/>
    <property type="match status" value="1"/>
</dbReference>
<dbReference type="Proteomes" id="UP000807115">
    <property type="component" value="Chromosome 5"/>
</dbReference>
<name>A0A921QYL0_SORBI</name>
<dbReference type="SUPFAM" id="SSF52047">
    <property type="entry name" value="RNI-like"/>
    <property type="match status" value="1"/>
</dbReference>
<dbReference type="PANTHER" id="PTHR34223:SF22">
    <property type="entry name" value="OS11G0208300 PROTEIN"/>
    <property type="match status" value="1"/>
</dbReference>
<evidence type="ECO:0000313" key="4">
    <source>
        <dbReference type="Proteomes" id="UP000807115"/>
    </source>
</evidence>
<dbReference type="AlphaFoldDB" id="A0A921QYL0"/>
<dbReference type="SMART" id="SM00256">
    <property type="entry name" value="FBOX"/>
    <property type="match status" value="1"/>
</dbReference>
<dbReference type="InterPro" id="IPR032675">
    <property type="entry name" value="LRR_dom_sf"/>
</dbReference>
<dbReference type="SUPFAM" id="SSF81383">
    <property type="entry name" value="F-box domain"/>
    <property type="match status" value="1"/>
</dbReference>
<dbReference type="PROSITE" id="PS50181">
    <property type="entry name" value="FBOX"/>
    <property type="match status" value="1"/>
</dbReference>
<feature type="compositionally biased region" description="Acidic residues" evidence="1">
    <location>
        <begin position="294"/>
        <end position="311"/>
    </location>
</feature>
<dbReference type="InterPro" id="IPR053197">
    <property type="entry name" value="F-box_SCFL_complex_component"/>
</dbReference>
<evidence type="ECO:0000313" key="3">
    <source>
        <dbReference type="EMBL" id="KAG0529215.1"/>
    </source>
</evidence>
<organism evidence="3 4">
    <name type="scientific">Sorghum bicolor</name>
    <name type="common">Sorghum</name>
    <name type="synonym">Sorghum vulgare</name>
    <dbReference type="NCBI Taxonomy" id="4558"/>
    <lineage>
        <taxon>Eukaryota</taxon>
        <taxon>Viridiplantae</taxon>
        <taxon>Streptophyta</taxon>
        <taxon>Embryophyta</taxon>
        <taxon>Tracheophyta</taxon>
        <taxon>Spermatophyta</taxon>
        <taxon>Magnoliopsida</taxon>
        <taxon>Liliopsida</taxon>
        <taxon>Poales</taxon>
        <taxon>Poaceae</taxon>
        <taxon>PACMAD clade</taxon>
        <taxon>Panicoideae</taxon>
        <taxon>Andropogonodae</taxon>
        <taxon>Andropogoneae</taxon>
        <taxon>Sorghinae</taxon>
        <taxon>Sorghum</taxon>
    </lineage>
</organism>
<accession>A0A921QYL0</accession>
<dbReference type="InterPro" id="IPR001810">
    <property type="entry name" value="F-box_dom"/>
</dbReference>
<evidence type="ECO:0000256" key="1">
    <source>
        <dbReference type="SAM" id="MobiDB-lite"/>
    </source>
</evidence>
<dbReference type="InterPro" id="IPR036047">
    <property type="entry name" value="F-box-like_dom_sf"/>
</dbReference>
<sequence>MAPGSADRLSALPDEILQHILSFLPAQEAVRTCVLAQSWRQVWKLVRRLHITGTTTPTYVGQVHGFVDRLLQARLSRIERSPLDMCEIKFDMFDDDDEAFIHRWIGHVLQCNVQWLSLNIFDNEADEMPWFPLPEPLFSPYLTRLDLYGIEFSASFAHFSSCPALQELKIEKCDLSEVLEMDSPSLRRLSIDDCNSCPNWRFRIFAPRLVWLWLDIPSAERTPQLESMPNLLVAYVKLDWCLDECICEGDRMDCCHVNQAAYSYAYSDIDHGDEEDSDSYASDPAEVDYGYSSTEDDDNDHDEEGFSDDDNSSEITRKCVVLGGLSEATDLTLISGHEMFVFRRDLRCCPTFSKLRTLLINDYWCEPPDCRALACILEHSPVLERLTIVLSGKGPKYKVEMKGYLNAVRRPAMMISEHLRIVEVKCDADNDTFHNVLRFLDSLNIWFPCEQEKASDEEEYTTQELSPAK</sequence>
<dbReference type="Gene3D" id="1.20.1280.50">
    <property type="match status" value="1"/>
</dbReference>
<reference evidence="3" key="2">
    <citation type="submission" date="2020-10" db="EMBL/GenBank/DDBJ databases">
        <authorList>
            <person name="Cooper E.A."/>
            <person name="Brenton Z.W."/>
            <person name="Flinn B.S."/>
            <person name="Jenkins J."/>
            <person name="Shu S."/>
            <person name="Flowers D."/>
            <person name="Luo F."/>
            <person name="Wang Y."/>
            <person name="Xia P."/>
            <person name="Barry K."/>
            <person name="Daum C."/>
            <person name="Lipzen A."/>
            <person name="Yoshinaga Y."/>
            <person name="Schmutz J."/>
            <person name="Saski C."/>
            <person name="Vermerris W."/>
            <person name="Kresovich S."/>
        </authorList>
    </citation>
    <scope>NUCLEOTIDE SEQUENCE</scope>
</reference>
<reference evidence="3" key="1">
    <citation type="journal article" date="2019" name="BMC Genomics">
        <title>A new reference genome for Sorghum bicolor reveals high levels of sequence similarity between sweet and grain genotypes: implications for the genetics of sugar metabolism.</title>
        <authorList>
            <person name="Cooper E.A."/>
            <person name="Brenton Z.W."/>
            <person name="Flinn B.S."/>
            <person name="Jenkins J."/>
            <person name="Shu S."/>
            <person name="Flowers D."/>
            <person name="Luo F."/>
            <person name="Wang Y."/>
            <person name="Xia P."/>
            <person name="Barry K."/>
            <person name="Daum C."/>
            <person name="Lipzen A."/>
            <person name="Yoshinaga Y."/>
            <person name="Schmutz J."/>
            <person name="Saski C."/>
            <person name="Vermerris W."/>
            <person name="Kresovich S."/>
        </authorList>
    </citation>
    <scope>NUCLEOTIDE SEQUENCE</scope>
</reference>
<feature type="domain" description="F-box" evidence="2">
    <location>
        <begin position="6"/>
        <end position="42"/>
    </location>
</feature>
<dbReference type="InterPro" id="IPR053781">
    <property type="entry name" value="F-box_AtFBL13-like"/>
</dbReference>
<evidence type="ECO:0000259" key="2">
    <source>
        <dbReference type="PROSITE" id="PS50181"/>
    </source>
</evidence>
<dbReference type="Gene3D" id="3.80.10.10">
    <property type="entry name" value="Ribonuclease Inhibitor"/>
    <property type="match status" value="1"/>
</dbReference>
<gene>
    <name evidence="3" type="ORF">BDA96_05G078900</name>
</gene>
<feature type="region of interest" description="Disordered" evidence="1">
    <location>
        <begin position="273"/>
        <end position="311"/>
    </location>
</feature>
<dbReference type="CDD" id="cd22160">
    <property type="entry name" value="F-box_AtFBL13-like"/>
    <property type="match status" value="1"/>
</dbReference>
<dbReference type="PANTHER" id="PTHR34223">
    <property type="entry name" value="OS11G0201299 PROTEIN"/>
    <property type="match status" value="1"/>
</dbReference>
<protein>
    <recommendedName>
        <fullName evidence="2">F-box domain-containing protein</fullName>
    </recommendedName>
</protein>
<dbReference type="EMBL" id="CM027684">
    <property type="protein sequence ID" value="KAG0529215.1"/>
    <property type="molecule type" value="Genomic_DNA"/>
</dbReference>
<comment type="caution">
    <text evidence="3">The sequence shown here is derived from an EMBL/GenBank/DDBJ whole genome shotgun (WGS) entry which is preliminary data.</text>
</comment>
<proteinExistence type="predicted"/>